<dbReference type="AlphaFoldDB" id="A0A2T4CND1"/>
<keyword evidence="9 11" id="KW-0520">NAD</keyword>
<evidence type="ECO:0000256" key="3">
    <source>
        <dbReference type="ARBA" id="ARBA00009014"/>
    </source>
</evidence>
<evidence type="ECO:0000256" key="6">
    <source>
        <dbReference type="ARBA" id="ARBA00022695"/>
    </source>
</evidence>
<comment type="function">
    <text evidence="1 11">Catalyzes the reversible adenylation of nicotinate mononucleotide (NaMN) to nicotinic acid adenine dinucleotide (NaAD).</text>
</comment>
<keyword evidence="8 11" id="KW-0067">ATP-binding</keyword>
<feature type="domain" description="Cytidyltransferase-like" evidence="12">
    <location>
        <begin position="14"/>
        <end position="191"/>
    </location>
</feature>
<evidence type="ECO:0000256" key="4">
    <source>
        <dbReference type="ARBA" id="ARBA00022642"/>
    </source>
</evidence>
<dbReference type="Proteomes" id="UP000243022">
    <property type="component" value="Unassembled WGS sequence"/>
</dbReference>
<dbReference type="NCBIfam" id="TIGR00482">
    <property type="entry name" value="nicotinate (nicotinamide) nucleotide adenylyltransferase"/>
    <property type="match status" value="1"/>
</dbReference>
<keyword evidence="4 11" id="KW-0662">Pyridine nucleotide biosynthesis</keyword>
<protein>
    <recommendedName>
        <fullName evidence="11">Probable nicotinate-nucleotide adenylyltransferase</fullName>
        <ecNumber evidence="11">2.7.7.18</ecNumber>
    </recommendedName>
    <alternativeName>
        <fullName evidence="11">Deamido-NAD(+) diphosphorylase</fullName>
    </alternativeName>
    <alternativeName>
        <fullName evidence="11">Deamido-NAD(+) pyrophosphorylase</fullName>
    </alternativeName>
    <alternativeName>
        <fullName evidence="11">Nicotinate mononucleotide adenylyltransferase</fullName>
        <shortName evidence="11">NaMN adenylyltransferase</shortName>
    </alternativeName>
</protein>
<dbReference type="InterPro" id="IPR004821">
    <property type="entry name" value="Cyt_trans-like"/>
</dbReference>
<evidence type="ECO:0000256" key="9">
    <source>
        <dbReference type="ARBA" id="ARBA00023027"/>
    </source>
</evidence>
<evidence type="ECO:0000256" key="5">
    <source>
        <dbReference type="ARBA" id="ARBA00022679"/>
    </source>
</evidence>
<evidence type="ECO:0000256" key="10">
    <source>
        <dbReference type="ARBA" id="ARBA00048721"/>
    </source>
</evidence>
<dbReference type="EMBL" id="PYVS01000026">
    <property type="protein sequence ID" value="PTB83012.1"/>
    <property type="molecule type" value="Genomic_DNA"/>
</dbReference>
<evidence type="ECO:0000256" key="1">
    <source>
        <dbReference type="ARBA" id="ARBA00002324"/>
    </source>
</evidence>
<comment type="catalytic activity">
    <reaction evidence="10 11">
        <text>nicotinate beta-D-ribonucleotide + ATP + H(+) = deamido-NAD(+) + diphosphate</text>
        <dbReference type="Rhea" id="RHEA:22860"/>
        <dbReference type="ChEBI" id="CHEBI:15378"/>
        <dbReference type="ChEBI" id="CHEBI:30616"/>
        <dbReference type="ChEBI" id="CHEBI:33019"/>
        <dbReference type="ChEBI" id="CHEBI:57502"/>
        <dbReference type="ChEBI" id="CHEBI:58437"/>
        <dbReference type="EC" id="2.7.7.18"/>
    </reaction>
</comment>
<dbReference type="CDD" id="cd02165">
    <property type="entry name" value="NMNAT"/>
    <property type="match status" value="1"/>
</dbReference>
<dbReference type="EC" id="2.7.7.18" evidence="11"/>
<keyword evidence="5 11" id="KW-0808">Transferase</keyword>
<accession>A0A2T4CND1</accession>
<organism evidence="13 16">
    <name type="scientific">Pseudidiomarina aestuarii</name>
    <dbReference type="NCBI Taxonomy" id="624146"/>
    <lineage>
        <taxon>Bacteria</taxon>
        <taxon>Pseudomonadati</taxon>
        <taxon>Pseudomonadota</taxon>
        <taxon>Gammaproteobacteria</taxon>
        <taxon>Alteromonadales</taxon>
        <taxon>Idiomarinaceae</taxon>
        <taxon>Pseudidiomarina</taxon>
    </lineage>
</organism>
<reference evidence="15 16" key="1">
    <citation type="submission" date="2018-03" db="EMBL/GenBank/DDBJ databases">
        <title>Cross-interface Injection: A General Nanoliter Liquid Handling Method Applied to Single Cells Genome Amplification Automated Nanoliter Liquid Handling Applied to Single Cell Multiple Displacement Amplification.</title>
        <authorList>
            <person name="Yun J."/>
            <person name="Xu P."/>
            <person name="Xu J."/>
            <person name="Dai X."/>
            <person name="Wang Y."/>
            <person name="Zheng X."/>
            <person name="Cao C."/>
            <person name="Yi Q."/>
            <person name="Zhu Y."/>
            <person name="Wang L."/>
            <person name="Dong Z."/>
            <person name="Huang Y."/>
            <person name="Huang L."/>
            <person name="Du W."/>
        </authorList>
    </citation>
    <scope>NUCLEOTIDE SEQUENCE [LARGE SCALE GENOMIC DNA]</scope>
    <source>
        <strain evidence="14 15">A9-4</strain>
        <strain evidence="13 16">Z-E1-2</strain>
    </source>
</reference>
<evidence type="ECO:0000256" key="7">
    <source>
        <dbReference type="ARBA" id="ARBA00022741"/>
    </source>
</evidence>
<evidence type="ECO:0000313" key="13">
    <source>
        <dbReference type="EMBL" id="PTB83012.1"/>
    </source>
</evidence>
<dbReference type="Gene3D" id="3.40.50.620">
    <property type="entry name" value="HUPs"/>
    <property type="match status" value="1"/>
</dbReference>
<keyword evidence="7 11" id="KW-0547">Nucleotide-binding</keyword>
<dbReference type="HAMAP" id="MF_00244">
    <property type="entry name" value="NaMN_adenylyltr"/>
    <property type="match status" value="1"/>
</dbReference>
<dbReference type="EMBL" id="PYVG01000015">
    <property type="protein sequence ID" value="PTB89356.1"/>
    <property type="molecule type" value="Genomic_DNA"/>
</dbReference>
<proteinExistence type="inferred from homology"/>
<dbReference type="Proteomes" id="UP000241514">
    <property type="component" value="Unassembled WGS sequence"/>
</dbReference>
<comment type="pathway">
    <text evidence="2 11">Cofactor biosynthesis; NAD(+) biosynthesis; deamido-NAD(+) from nicotinate D-ribonucleotide: step 1/1.</text>
</comment>
<comment type="caution">
    <text evidence="13">The sequence shown here is derived from an EMBL/GenBank/DDBJ whole genome shotgun (WGS) entry which is preliminary data.</text>
</comment>
<dbReference type="NCBIfam" id="NF000839">
    <property type="entry name" value="PRK00071.1-1"/>
    <property type="match status" value="1"/>
</dbReference>
<dbReference type="GO" id="GO:0005524">
    <property type="term" value="F:ATP binding"/>
    <property type="evidence" value="ECO:0007669"/>
    <property type="project" value="UniProtKB-KW"/>
</dbReference>
<name>A0A2T4CND1_9GAMM</name>
<keyword evidence="6 11" id="KW-0548">Nucleotidyltransferase</keyword>
<evidence type="ECO:0000313" key="16">
    <source>
        <dbReference type="Proteomes" id="UP000243022"/>
    </source>
</evidence>
<evidence type="ECO:0000313" key="14">
    <source>
        <dbReference type="EMBL" id="PTB89356.1"/>
    </source>
</evidence>
<dbReference type="GO" id="GO:0004515">
    <property type="term" value="F:nicotinate-nucleotide adenylyltransferase activity"/>
    <property type="evidence" value="ECO:0007669"/>
    <property type="project" value="UniProtKB-UniRule"/>
</dbReference>
<evidence type="ECO:0000256" key="2">
    <source>
        <dbReference type="ARBA" id="ARBA00005019"/>
    </source>
</evidence>
<dbReference type="PANTHER" id="PTHR39321:SF3">
    <property type="entry name" value="PHOSPHOPANTETHEINE ADENYLYLTRANSFERASE"/>
    <property type="match status" value="1"/>
</dbReference>
<evidence type="ECO:0000259" key="12">
    <source>
        <dbReference type="Pfam" id="PF01467"/>
    </source>
</evidence>
<dbReference type="UniPathway" id="UPA00253">
    <property type="reaction ID" value="UER00332"/>
</dbReference>
<dbReference type="PANTHER" id="PTHR39321">
    <property type="entry name" value="NICOTINATE-NUCLEOTIDE ADENYLYLTRANSFERASE-RELATED"/>
    <property type="match status" value="1"/>
</dbReference>
<dbReference type="InterPro" id="IPR014729">
    <property type="entry name" value="Rossmann-like_a/b/a_fold"/>
</dbReference>
<evidence type="ECO:0000256" key="11">
    <source>
        <dbReference type="HAMAP-Rule" id="MF_00244"/>
    </source>
</evidence>
<sequence length="218" mass="24640">MTDSTPTCGKLRLIFGGTFDPIHWGHLRPALNALTWLQADELRLLPSAQPPHRDYPGATAAQRLTMTQLAAAAFPQVHADDWELQQDRPSYTVQTLAELKQRWPHDILVFLLGDDAIAKLNGWHQWQALLDHAHFAILSRPDQAADWQPEVTDFFADRWLTDPAELRQAAQGCAIRVANDTYPIAATTVRHRIQQQLPWESLVPPAVATFIQTEGLYR</sequence>
<dbReference type="NCBIfam" id="TIGR00125">
    <property type="entry name" value="cyt_tran_rel"/>
    <property type="match status" value="1"/>
</dbReference>
<gene>
    <name evidence="11" type="primary">nadD</name>
    <name evidence="14" type="ORF">C9928_03830</name>
    <name evidence="13" type="ORF">C9986_01735</name>
</gene>
<evidence type="ECO:0000256" key="8">
    <source>
        <dbReference type="ARBA" id="ARBA00022840"/>
    </source>
</evidence>
<dbReference type="Pfam" id="PF01467">
    <property type="entry name" value="CTP_transf_like"/>
    <property type="match status" value="1"/>
</dbReference>
<comment type="similarity">
    <text evidence="3 11">Belongs to the NadD family.</text>
</comment>
<evidence type="ECO:0000313" key="15">
    <source>
        <dbReference type="Proteomes" id="UP000241514"/>
    </source>
</evidence>
<dbReference type="SUPFAM" id="SSF52374">
    <property type="entry name" value="Nucleotidylyl transferase"/>
    <property type="match status" value="1"/>
</dbReference>
<dbReference type="InterPro" id="IPR005248">
    <property type="entry name" value="NadD/NMNAT"/>
</dbReference>
<dbReference type="GO" id="GO:0009435">
    <property type="term" value="P:NAD+ biosynthetic process"/>
    <property type="evidence" value="ECO:0007669"/>
    <property type="project" value="UniProtKB-UniRule"/>
</dbReference>